<feature type="non-terminal residue" evidence="2">
    <location>
        <position position="299"/>
    </location>
</feature>
<accession>A0AAW2LXN1</accession>
<protein>
    <submittedName>
        <fullName evidence="2">Uncharacterized protein</fullName>
    </submittedName>
</protein>
<evidence type="ECO:0000256" key="1">
    <source>
        <dbReference type="SAM" id="MobiDB-lite"/>
    </source>
</evidence>
<organism evidence="2">
    <name type="scientific">Sesamum angustifolium</name>
    <dbReference type="NCBI Taxonomy" id="2727405"/>
    <lineage>
        <taxon>Eukaryota</taxon>
        <taxon>Viridiplantae</taxon>
        <taxon>Streptophyta</taxon>
        <taxon>Embryophyta</taxon>
        <taxon>Tracheophyta</taxon>
        <taxon>Spermatophyta</taxon>
        <taxon>Magnoliopsida</taxon>
        <taxon>eudicotyledons</taxon>
        <taxon>Gunneridae</taxon>
        <taxon>Pentapetalae</taxon>
        <taxon>asterids</taxon>
        <taxon>lamiids</taxon>
        <taxon>Lamiales</taxon>
        <taxon>Pedaliaceae</taxon>
        <taxon>Sesamum</taxon>
    </lineage>
</organism>
<evidence type="ECO:0000313" key="2">
    <source>
        <dbReference type="EMBL" id="KAL0322932.1"/>
    </source>
</evidence>
<reference evidence="2" key="1">
    <citation type="submission" date="2020-06" db="EMBL/GenBank/DDBJ databases">
        <authorList>
            <person name="Li T."/>
            <person name="Hu X."/>
            <person name="Zhang T."/>
            <person name="Song X."/>
            <person name="Zhang H."/>
            <person name="Dai N."/>
            <person name="Sheng W."/>
            <person name="Hou X."/>
            <person name="Wei L."/>
        </authorList>
    </citation>
    <scope>NUCLEOTIDE SEQUENCE</scope>
    <source>
        <strain evidence="2">G01</strain>
        <tissue evidence="2">Leaf</tissue>
    </source>
</reference>
<proteinExistence type="predicted"/>
<dbReference type="EMBL" id="JACGWK010000012">
    <property type="protein sequence ID" value="KAL0322932.1"/>
    <property type="molecule type" value="Genomic_DNA"/>
</dbReference>
<sequence length="299" mass="32435">MIGALIAEGERGLESLEILISNIHPDLLADIVITNMKHLPNNPPPLTRYSNLSLNRPGDSSSDPSQVVASNGFTTIQALEVSAQDPRRLDPRRMVVPVDAPPSSVVEDTANPVQYLAAQSDNDASSLSNPPVLPPPPSISESTSDLVMPSTETDLNLSESPLISEGNQSIPKFEVQDVEDNEFTPGRETSNGLHHLSSPISKVEDSVVQASIDVAVLDEAYSPSSSEADQLSPDRSTFEASEIASTEFPVLPLYIGLAEEHQRNTRRLALERIINSYQNSHRTDLKQTQIALVARLFAQ</sequence>
<feature type="region of interest" description="Disordered" evidence="1">
    <location>
        <begin position="121"/>
        <end position="153"/>
    </location>
</feature>
<name>A0AAW2LXN1_9LAMI</name>
<feature type="region of interest" description="Disordered" evidence="1">
    <location>
        <begin position="40"/>
        <end position="68"/>
    </location>
</feature>
<feature type="compositionally biased region" description="Polar residues" evidence="1">
    <location>
        <begin position="48"/>
        <end position="68"/>
    </location>
</feature>
<dbReference type="PANTHER" id="PTHR47184">
    <property type="entry name" value="PHOSPHATIDYLINOSITOL 3-AND 4-KINASE FAMILY PROTEIN-RELATED"/>
    <property type="match status" value="1"/>
</dbReference>
<dbReference type="AlphaFoldDB" id="A0AAW2LXN1"/>
<dbReference type="PANTHER" id="PTHR47184:SF3">
    <property type="entry name" value="PHOSPHATIDYLINOSITOL 3-AND 4-KINASE FAMILY PROTEIN-RELATED"/>
    <property type="match status" value="1"/>
</dbReference>
<comment type="caution">
    <text evidence="2">The sequence shown here is derived from an EMBL/GenBank/DDBJ whole genome shotgun (WGS) entry which is preliminary data.</text>
</comment>
<gene>
    <name evidence="2" type="ORF">Sangu_1912500</name>
</gene>
<reference evidence="2" key="2">
    <citation type="journal article" date="2024" name="Plant">
        <title>Genomic evolution and insights into agronomic trait innovations of Sesamum species.</title>
        <authorList>
            <person name="Miao H."/>
            <person name="Wang L."/>
            <person name="Qu L."/>
            <person name="Liu H."/>
            <person name="Sun Y."/>
            <person name="Le M."/>
            <person name="Wang Q."/>
            <person name="Wei S."/>
            <person name="Zheng Y."/>
            <person name="Lin W."/>
            <person name="Duan Y."/>
            <person name="Cao H."/>
            <person name="Xiong S."/>
            <person name="Wang X."/>
            <person name="Wei L."/>
            <person name="Li C."/>
            <person name="Ma Q."/>
            <person name="Ju M."/>
            <person name="Zhao R."/>
            <person name="Li G."/>
            <person name="Mu C."/>
            <person name="Tian Q."/>
            <person name="Mei H."/>
            <person name="Zhang T."/>
            <person name="Gao T."/>
            <person name="Zhang H."/>
        </authorList>
    </citation>
    <scope>NUCLEOTIDE SEQUENCE</scope>
    <source>
        <strain evidence="2">G01</strain>
    </source>
</reference>